<organism evidence="2">
    <name type="scientific">Bracon brevicornis</name>
    <dbReference type="NCBI Taxonomy" id="1563983"/>
    <lineage>
        <taxon>Eukaryota</taxon>
        <taxon>Metazoa</taxon>
        <taxon>Ecdysozoa</taxon>
        <taxon>Arthropoda</taxon>
        <taxon>Hexapoda</taxon>
        <taxon>Insecta</taxon>
        <taxon>Pterygota</taxon>
        <taxon>Neoptera</taxon>
        <taxon>Endopterygota</taxon>
        <taxon>Hymenoptera</taxon>
        <taxon>Apocrita</taxon>
        <taxon>Ichneumonoidea</taxon>
        <taxon>Braconidae</taxon>
        <taxon>Braconinae</taxon>
        <taxon>Bracon</taxon>
    </lineage>
</organism>
<feature type="region of interest" description="Disordered" evidence="1">
    <location>
        <begin position="1"/>
        <end position="25"/>
    </location>
</feature>
<feature type="compositionally biased region" description="Polar residues" evidence="1">
    <location>
        <begin position="101"/>
        <end position="126"/>
    </location>
</feature>
<dbReference type="AlphaFoldDB" id="A0A6V7KNK0"/>
<dbReference type="EMBL" id="CADCXW020000158">
    <property type="protein sequence ID" value="CAD1565324.1"/>
    <property type="molecule type" value="Genomic_DNA"/>
</dbReference>
<evidence type="ECO:0000256" key="1">
    <source>
        <dbReference type="SAM" id="MobiDB-lite"/>
    </source>
</evidence>
<gene>
    <name evidence="2" type="ORF">BBRV_LOCUS83577</name>
</gene>
<protein>
    <submittedName>
        <fullName evidence="2">Uncharacterized protein</fullName>
    </submittedName>
</protein>
<accession>A0A6V7KNK0</accession>
<reference evidence="2" key="1">
    <citation type="submission" date="2020-07" db="EMBL/GenBank/DDBJ databases">
        <authorList>
            <person name="Ferguson B K."/>
        </authorList>
    </citation>
    <scope>NUCLEOTIDE SEQUENCE</scope>
    <source>
        <strain evidence="2">L06</strain>
    </source>
</reference>
<feature type="compositionally biased region" description="Acidic residues" evidence="1">
    <location>
        <begin position="81"/>
        <end position="90"/>
    </location>
</feature>
<name>A0A6V7KNK0_9HYME</name>
<sequence>MSESLGKRQRGKLIGITENPDNKTDPNQFIAVVVHLTVSIQKPNEIIGERGLPCTDNTIDTENVKQIENKNYLMEVNNTSESEESSEEQEVGQVSQVSKGKVNTSQVSKGQVSEVSNGQVGQVSKG</sequence>
<proteinExistence type="predicted"/>
<evidence type="ECO:0000313" key="2">
    <source>
        <dbReference type="EMBL" id="CAD1565324.1"/>
    </source>
</evidence>
<feature type="region of interest" description="Disordered" evidence="1">
    <location>
        <begin position="77"/>
        <end position="126"/>
    </location>
</feature>